<gene>
    <name evidence="1" type="ORF">T11_16628</name>
</gene>
<reference evidence="1 2" key="1">
    <citation type="submission" date="2015-01" db="EMBL/GenBank/DDBJ databases">
        <title>Evolution of Trichinella species and genotypes.</title>
        <authorList>
            <person name="Korhonen P.K."/>
            <person name="Edoardo P."/>
            <person name="Giuseppe L.R."/>
            <person name="Gasser R.B."/>
        </authorList>
    </citation>
    <scope>NUCLEOTIDE SEQUENCE [LARGE SCALE GENOMIC DNA]</scope>
    <source>
        <strain evidence="1">ISS1029</strain>
    </source>
</reference>
<sequence>MVIQFIGVYNSNQEGFSTFLIIIYNYKLPFCLYSIHFKQPVSQK</sequence>
<accession>A0A0V1F2J9</accession>
<keyword evidence="2" id="KW-1185">Reference proteome</keyword>
<dbReference type="EMBL" id="JYDP01006900">
    <property type="protein sequence ID" value="KRY80292.1"/>
    <property type="molecule type" value="Genomic_DNA"/>
</dbReference>
<comment type="caution">
    <text evidence="1">The sequence shown here is derived from an EMBL/GenBank/DDBJ whole genome shotgun (WGS) entry which is preliminary data.</text>
</comment>
<dbReference type="AlphaFoldDB" id="A0A0V1F2J9"/>
<evidence type="ECO:0000313" key="1">
    <source>
        <dbReference type="EMBL" id="KRY80292.1"/>
    </source>
</evidence>
<evidence type="ECO:0000313" key="2">
    <source>
        <dbReference type="Proteomes" id="UP000055024"/>
    </source>
</evidence>
<organism evidence="1 2">
    <name type="scientific">Trichinella zimbabwensis</name>
    <dbReference type="NCBI Taxonomy" id="268475"/>
    <lineage>
        <taxon>Eukaryota</taxon>
        <taxon>Metazoa</taxon>
        <taxon>Ecdysozoa</taxon>
        <taxon>Nematoda</taxon>
        <taxon>Enoplea</taxon>
        <taxon>Dorylaimia</taxon>
        <taxon>Trichinellida</taxon>
        <taxon>Trichinellidae</taxon>
        <taxon>Trichinella</taxon>
    </lineage>
</organism>
<protein>
    <submittedName>
        <fullName evidence="1">Uncharacterized protein</fullName>
    </submittedName>
</protein>
<proteinExistence type="predicted"/>
<name>A0A0V1F2J9_9BILA</name>
<dbReference type="Proteomes" id="UP000055024">
    <property type="component" value="Unassembled WGS sequence"/>
</dbReference>